<proteinExistence type="predicted"/>
<name>A0AAV5NZS8_9VIBR</name>
<dbReference type="InterPro" id="IPR006385">
    <property type="entry name" value="HAD_hydro_SerB1"/>
</dbReference>
<gene>
    <name evidence="2" type="ORF">GCM10007932_54410</name>
</gene>
<evidence type="ECO:0000313" key="2">
    <source>
        <dbReference type="EMBL" id="GLQ76078.1"/>
    </source>
</evidence>
<evidence type="ECO:0000256" key="1">
    <source>
        <dbReference type="SAM" id="Phobius"/>
    </source>
</evidence>
<keyword evidence="1" id="KW-0472">Membrane</keyword>
<feature type="transmembrane region" description="Helical" evidence="1">
    <location>
        <begin position="29"/>
        <end position="47"/>
    </location>
</feature>
<dbReference type="InterPro" id="IPR036412">
    <property type="entry name" value="HAD-like_sf"/>
</dbReference>
<keyword evidence="1" id="KW-1133">Transmembrane helix</keyword>
<dbReference type="SUPFAM" id="SSF56784">
    <property type="entry name" value="HAD-like"/>
    <property type="match status" value="1"/>
</dbReference>
<evidence type="ECO:0000313" key="3">
    <source>
        <dbReference type="Proteomes" id="UP001156690"/>
    </source>
</evidence>
<dbReference type="PANTHER" id="PTHR43344">
    <property type="entry name" value="PHOSPHOSERINE PHOSPHATASE"/>
    <property type="match status" value="1"/>
</dbReference>
<dbReference type="GO" id="GO:0005737">
    <property type="term" value="C:cytoplasm"/>
    <property type="evidence" value="ECO:0007669"/>
    <property type="project" value="TreeGrafter"/>
</dbReference>
<dbReference type="InterPro" id="IPR023214">
    <property type="entry name" value="HAD_sf"/>
</dbReference>
<dbReference type="InterPro" id="IPR050582">
    <property type="entry name" value="HAD-like_SerB"/>
</dbReference>
<dbReference type="CDD" id="cd02612">
    <property type="entry name" value="HAD_PGPPase"/>
    <property type="match status" value="1"/>
</dbReference>
<dbReference type="NCBIfam" id="TIGR01488">
    <property type="entry name" value="HAD-SF-IB"/>
    <property type="match status" value="1"/>
</dbReference>
<sequence>MNLALFDFDGTITSEDTYTKFIFYSTPKVRMGIGLLLVWPIIFLYKLGWLQASKTRPILSKVAFWHRKEKDVTLIANQYAKDYLTTIIRPEAAEKLRWHQAQGDKIVMVSASLDVYLKVWCQSYGISLVCSELEVKNSRYTGRYSQGDCSKENKVTLLKRTVALEEFDKIYAYGDTYEDLPMLALADEKWYQWEIVNE</sequence>
<dbReference type="Gene3D" id="3.40.50.1000">
    <property type="entry name" value="HAD superfamily/HAD-like"/>
    <property type="match status" value="1"/>
</dbReference>
<dbReference type="GO" id="GO:0000287">
    <property type="term" value="F:magnesium ion binding"/>
    <property type="evidence" value="ECO:0007669"/>
    <property type="project" value="TreeGrafter"/>
</dbReference>
<dbReference type="EMBL" id="BSNX01000075">
    <property type="protein sequence ID" value="GLQ76078.1"/>
    <property type="molecule type" value="Genomic_DNA"/>
</dbReference>
<dbReference type="Gene3D" id="1.20.1440.100">
    <property type="entry name" value="SG protein - dephosphorylation function"/>
    <property type="match status" value="1"/>
</dbReference>
<comment type="caution">
    <text evidence="2">The sequence shown here is derived from an EMBL/GenBank/DDBJ whole genome shotgun (WGS) entry which is preliminary data.</text>
</comment>
<organism evidence="2 3">
    <name type="scientific">Vibrio penaeicida</name>
    <dbReference type="NCBI Taxonomy" id="104609"/>
    <lineage>
        <taxon>Bacteria</taxon>
        <taxon>Pseudomonadati</taxon>
        <taxon>Pseudomonadota</taxon>
        <taxon>Gammaproteobacteria</taxon>
        <taxon>Vibrionales</taxon>
        <taxon>Vibrionaceae</taxon>
        <taxon>Vibrio</taxon>
    </lineage>
</organism>
<dbReference type="AlphaFoldDB" id="A0AAV5NZS8"/>
<keyword evidence="1" id="KW-0812">Transmembrane</keyword>
<dbReference type="NCBIfam" id="TIGR01490">
    <property type="entry name" value="HAD-SF-IB-hyp1"/>
    <property type="match status" value="1"/>
</dbReference>
<dbReference type="RefSeq" id="WP_224055681.1">
    <property type="nucleotide sequence ID" value="NZ_AP025145.1"/>
</dbReference>
<dbReference type="PANTHER" id="PTHR43344:SF14">
    <property type="entry name" value="HAD-IB FAMILY HYDROLASE"/>
    <property type="match status" value="1"/>
</dbReference>
<accession>A0AAV5NZS8</accession>
<reference evidence="3" key="1">
    <citation type="journal article" date="2019" name="Int. J. Syst. Evol. Microbiol.">
        <title>The Global Catalogue of Microorganisms (GCM) 10K type strain sequencing project: providing services to taxonomists for standard genome sequencing and annotation.</title>
        <authorList>
            <consortium name="The Broad Institute Genomics Platform"/>
            <consortium name="The Broad Institute Genome Sequencing Center for Infectious Disease"/>
            <person name="Wu L."/>
            <person name="Ma J."/>
        </authorList>
    </citation>
    <scope>NUCLEOTIDE SEQUENCE [LARGE SCALE GENOMIC DNA]</scope>
    <source>
        <strain evidence="3">NBRC 15640</strain>
    </source>
</reference>
<dbReference type="Pfam" id="PF12710">
    <property type="entry name" value="HAD"/>
    <property type="match status" value="1"/>
</dbReference>
<dbReference type="Proteomes" id="UP001156690">
    <property type="component" value="Unassembled WGS sequence"/>
</dbReference>
<dbReference type="GO" id="GO:0006564">
    <property type="term" value="P:L-serine biosynthetic process"/>
    <property type="evidence" value="ECO:0007669"/>
    <property type="project" value="TreeGrafter"/>
</dbReference>
<protein>
    <submittedName>
        <fullName evidence="2">Haloacid dehalogenase</fullName>
    </submittedName>
</protein>
<keyword evidence="3" id="KW-1185">Reference proteome</keyword>
<dbReference type="GO" id="GO:0036424">
    <property type="term" value="F:L-phosphoserine phosphatase activity"/>
    <property type="evidence" value="ECO:0007669"/>
    <property type="project" value="TreeGrafter"/>
</dbReference>